<dbReference type="PROSITE" id="PS51819">
    <property type="entry name" value="VOC"/>
    <property type="match status" value="1"/>
</dbReference>
<evidence type="ECO:0000259" key="1">
    <source>
        <dbReference type="PROSITE" id="PS51819"/>
    </source>
</evidence>
<proteinExistence type="predicted"/>
<dbReference type="PANTHER" id="PTHR34109">
    <property type="entry name" value="BNAUNNG04460D PROTEIN-RELATED"/>
    <property type="match status" value="1"/>
</dbReference>
<feature type="domain" description="VOC" evidence="1">
    <location>
        <begin position="12"/>
        <end position="124"/>
    </location>
</feature>
<evidence type="ECO:0000313" key="3">
    <source>
        <dbReference type="Proteomes" id="UP000614047"/>
    </source>
</evidence>
<dbReference type="Gene3D" id="3.30.720.110">
    <property type="match status" value="1"/>
</dbReference>
<accession>A0A931DIW2</accession>
<sequence>MTREDGMTATPRNTFYPLVKYRDPAKAMDWLEQAFGFVPLAAHKDDDGRVVHAEMRYDTGIVMFGAGEPGGPGVYVAVDDPDAHHDRAREAGAEIFRGLSDQSYGSRDYAARDPEGNEWYFGTYRP</sequence>
<name>A0A931DIW2_9ACTN</name>
<dbReference type="Gene3D" id="3.30.720.120">
    <property type="match status" value="1"/>
</dbReference>
<dbReference type="Pfam" id="PF00903">
    <property type="entry name" value="Glyoxalase"/>
    <property type="match status" value="1"/>
</dbReference>
<dbReference type="EMBL" id="JADOUA010000001">
    <property type="protein sequence ID" value="MBG6088992.1"/>
    <property type="molecule type" value="Genomic_DNA"/>
</dbReference>
<keyword evidence="3" id="KW-1185">Reference proteome</keyword>
<organism evidence="2 3">
    <name type="scientific">Actinomadura viridis</name>
    <dbReference type="NCBI Taxonomy" id="58110"/>
    <lineage>
        <taxon>Bacteria</taxon>
        <taxon>Bacillati</taxon>
        <taxon>Actinomycetota</taxon>
        <taxon>Actinomycetes</taxon>
        <taxon>Streptosporangiales</taxon>
        <taxon>Thermomonosporaceae</taxon>
        <taxon>Actinomadura</taxon>
    </lineage>
</organism>
<dbReference type="AlphaFoldDB" id="A0A931DIW2"/>
<dbReference type="InterPro" id="IPR029068">
    <property type="entry name" value="Glyas_Bleomycin-R_OHBP_Dase"/>
</dbReference>
<dbReference type="InterPro" id="IPR004360">
    <property type="entry name" value="Glyas_Fos-R_dOase_dom"/>
</dbReference>
<evidence type="ECO:0000313" key="2">
    <source>
        <dbReference type="EMBL" id="MBG6088992.1"/>
    </source>
</evidence>
<reference evidence="2" key="1">
    <citation type="submission" date="2020-11" db="EMBL/GenBank/DDBJ databases">
        <title>Sequencing the genomes of 1000 actinobacteria strains.</title>
        <authorList>
            <person name="Klenk H.-P."/>
        </authorList>
    </citation>
    <scope>NUCLEOTIDE SEQUENCE</scope>
    <source>
        <strain evidence="2">DSM 43175</strain>
    </source>
</reference>
<protein>
    <submittedName>
        <fullName evidence="2">Glyoxalase superfamily protein PhnB</fullName>
    </submittedName>
</protein>
<gene>
    <name evidence="2" type="ORF">IW256_003105</name>
</gene>
<dbReference type="SUPFAM" id="SSF54593">
    <property type="entry name" value="Glyoxalase/Bleomycin resistance protein/Dihydroxybiphenyl dioxygenase"/>
    <property type="match status" value="1"/>
</dbReference>
<comment type="caution">
    <text evidence="2">The sequence shown here is derived from an EMBL/GenBank/DDBJ whole genome shotgun (WGS) entry which is preliminary data.</text>
</comment>
<dbReference type="RefSeq" id="WP_231403794.1">
    <property type="nucleotide sequence ID" value="NZ_BAABES010000026.1"/>
</dbReference>
<dbReference type="Proteomes" id="UP000614047">
    <property type="component" value="Unassembled WGS sequence"/>
</dbReference>
<dbReference type="PANTHER" id="PTHR34109:SF1">
    <property type="entry name" value="VOC DOMAIN-CONTAINING PROTEIN"/>
    <property type="match status" value="1"/>
</dbReference>
<dbReference type="InterPro" id="IPR037523">
    <property type="entry name" value="VOC_core"/>
</dbReference>